<dbReference type="Proteomes" id="UP000885826">
    <property type="component" value="Unassembled WGS sequence"/>
</dbReference>
<dbReference type="AlphaFoldDB" id="A0A9C9JZX8"/>
<evidence type="ECO:0000313" key="3">
    <source>
        <dbReference type="Proteomes" id="UP000885826"/>
    </source>
</evidence>
<evidence type="ECO:0008006" key="4">
    <source>
        <dbReference type="Google" id="ProtNLM"/>
    </source>
</evidence>
<sequence>MNFSQKCVVLLLLTMAGLQAKGKLPSPCYLLELSSIGLPTAEKTKDARPIHDLIFFNDKLYIGYGDAVVNTGPTDIIYYDPAAKEFTTEFTIDEEALYYYQLINDKLMIPGIDATEEWNYGNFYILEDTGWVKYRTLPNALHVNYLAWFHNKLYASIGALAKMGENIEFAVGCIFCSSDTGKTWTLSYSTPGDENRVYRINALIVYKNRLFAFPYAYSGLGKKDIPEKYHNGLSEKPMSEGYYLILNDDLFGIYDVLVYDGKTWRCEDIIPEEKVCYTSRLFIFKDRLLIPTLSGEYIDYLNRKKKIPPQASYTLWSYDGKNSKRVKLNFDRLLDVLVKEELLYLLIERDGLYYIAKTENLKKWEYFLVPPATAAPKSIELKDTTFYIGTEDGNIFKTTARKPIKTLKDAEDFMPKRIFGAAELPEDGKWYWVAITDWQVPDKLARFSAEVKFGNIIKINTENISEMKVFPPRYHLTPDHDIMLIINNEVVYEGSIDDIKELICERKEKDDEIIWEVKQNHETSEETE</sequence>
<evidence type="ECO:0000256" key="1">
    <source>
        <dbReference type="SAM" id="SignalP"/>
    </source>
</evidence>
<comment type="caution">
    <text evidence="2">The sequence shown here is derived from an EMBL/GenBank/DDBJ whole genome shotgun (WGS) entry which is preliminary data.</text>
</comment>
<name>A0A9C9JZX8_UNCW3</name>
<proteinExistence type="predicted"/>
<accession>A0A9C9JZX8</accession>
<gene>
    <name evidence="2" type="ORF">ENI34_04335</name>
</gene>
<dbReference type="InterPro" id="IPR036278">
    <property type="entry name" value="Sialidase_sf"/>
</dbReference>
<feature type="signal peptide" evidence="1">
    <location>
        <begin position="1"/>
        <end position="20"/>
    </location>
</feature>
<keyword evidence="1" id="KW-0732">Signal</keyword>
<reference evidence="2" key="1">
    <citation type="journal article" date="2020" name="mSystems">
        <title>Genome- and Community-Level Interaction Insights into Carbon Utilization and Element Cycling Functions of Hydrothermarchaeota in Hydrothermal Sediment.</title>
        <authorList>
            <person name="Zhou Z."/>
            <person name="Liu Y."/>
            <person name="Xu W."/>
            <person name="Pan J."/>
            <person name="Luo Z.H."/>
            <person name="Li M."/>
        </authorList>
    </citation>
    <scope>NUCLEOTIDE SEQUENCE</scope>
    <source>
        <strain evidence="2">HyVt-388</strain>
    </source>
</reference>
<dbReference type="SUPFAM" id="SSF50939">
    <property type="entry name" value="Sialidases"/>
    <property type="match status" value="1"/>
</dbReference>
<organism evidence="2 3">
    <name type="scientific">candidate division WOR-3 bacterium</name>
    <dbReference type="NCBI Taxonomy" id="2052148"/>
    <lineage>
        <taxon>Bacteria</taxon>
        <taxon>Bacteria division WOR-3</taxon>
    </lineage>
</organism>
<evidence type="ECO:0000313" key="2">
    <source>
        <dbReference type="EMBL" id="HEC78356.1"/>
    </source>
</evidence>
<dbReference type="EMBL" id="DRIG01000045">
    <property type="protein sequence ID" value="HEC78356.1"/>
    <property type="molecule type" value="Genomic_DNA"/>
</dbReference>
<protein>
    <recommendedName>
        <fullName evidence="4">Exo-alpha-sialidase</fullName>
    </recommendedName>
</protein>
<feature type="chain" id="PRO_5039051686" description="Exo-alpha-sialidase" evidence="1">
    <location>
        <begin position="21"/>
        <end position="528"/>
    </location>
</feature>